<dbReference type="EMBL" id="BIFH01000025">
    <property type="protein sequence ID" value="GCD97752.1"/>
    <property type="molecule type" value="Genomic_DNA"/>
</dbReference>
<protein>
    <submittedName>
        <fullName evidence="2">Uncharacterized protein</fullName>
    </submittedName>
</protein>
<evidence type="ECO:0000256" key="1">
    <source>
        <dbReference type="SAM" id="MobiDB-lite"/>
    </source>
</evidence>
<accession>A0A401YT53</accession>
<dbReference type="RefSeq" id="WP_126639712.1">
    <property type="nucleotide sequence ID" value="NZ_BIFH01000025.1"/>
</dbReference>
<keyword evidence="3" id="KW-1185">Reference proteome</keyword>
<evidence type="ECO:0000313" key="3">
    <source>
        <dbReference type="Proteomes" id="UP000286931"/>
    </source>
</evidence>
<comment type="caution">
    <text evidence="2">The sequence shown here is derived from an EMBL/GenBank/DDBJ whole genome shotgun (WGS) entry which is preliminary data.</text>
</comment>
<sequence length="64" mass="6668">MVATAETGKADLEAGSQETPGSDETYFVMFVPQGTGQDATLSFYDTNGAEVGDERATMAIDGSK</sequence>
<evidence type="ECO:0000313" key="2">
    <source>
        <dbReference type="EMBL" id="GCD97752.1"/>
    </source>
</evidence>
<name>A0A401YT53_9ACTN</name>
<organism evidence="2 3">
    <name type="scientific">Embleya hyalina</name>
    <dbReference type="NCBI Taxonomy" id="516124"/>
    <lineage>
        <taxon>Bacteria</taxon>
        <taxon>Bacillati</taxon>
        <taxon>Actinomycetota</taxon>
        <taxon>Actinomycetes</taxon>
        <taxon>Kitasatosporales</taxon>
        <taxon>Streptomycetaceae</taxon>
        <taxon>Embleya</taxon>
    </lineage>
</organism>
<proteinExistence type="predicted"/>
<reference evidence="2 3" key="1">
    <citation type="submission" date="2018-12" db="EMBL/GenBank/DDBJ databases">
        <title>Draft genome sequence of Embleya hyalina NBRC 13850T.</title>
        <authorList>
            <person name="Komaki H."/>
            <person name="Hosoyama A."/>
            <person name="Kimura A."/>
            <person name="Ichikawa N."/>
            <person name="Tamura T."/>
        </authorList>
    </citation>
    <scope>NUCLEOTIDE SEQUENCE [LARGE SCALE GENOMIC DNA]</scope>
    <source>
        <strain evidence="2 3">NBRC 13850</strain>
    </source>
</reference>
<feature type="region of interest" description="Disordered" evidence="1">
    <location>
        <begin position="1"/>
        <end position="23"/>
    </location>
</feature>
<gene>
    <name evidence="2" type="ORF">EHYA_05448</name>
</gene>
<dbReference type="Proteomes" id="UP000286931">
    <property type="component" value="Unassembled WGS sequence"/>
</dbReference>
<dbReference type="AlphaFoldDB" id="A0A401YT53"/>